<protein>
    <submittedName>
        <fullName evidence="1">Uncharacterized protein</fullName>
    </submittedName>
</protein>
<evidence type="ECO:0000313" key="2">
    <source>
        <dbReference type="Proteomes" id="UP000838878"/>
    </source>
</evidence>
<feature type="non-terminal residue" evidence="1">
    <location>
        <position position="86"/>
    </location>
</feature>
<gene>
    <name evidence="1" type="ORF">BINO364_LOCUS12881</name>
</gene>
<dbReference type="AlphaFoldDB" id="A0A8J9YH44"/>
<evidence type="ECO:0000313" key="1">
    <source>
        <dbReference type="EMBL" id="CAH0727556.1"/>
    </source>
</evidence>
<proteinExistence type="predicted"/>
<dbReference type="OrthoDB" id="7434077at2759"/>
<dbReference type="EMBL" id="OV170226">
    <property type="protein sequence ID" value="CAH0727556.1"/>
    <property type="molecule type" value="Genomic_DNA"/>
</dbReference>
<keyword evidence="2" id="KW-1185">Reference proteome</keyword>
<dbReference type="Proteomes" id="UP000838878">
    <property type="component" value="Chromosome 6"/>
</dbReference>
<organism evidence="1 2">
    <name type="scientific">Brenthis ino</name>
    <name type="common">lesser marbled fritillary</name>
    <dbReference type="NCBI Taxonomy" id="405034"/>
    <lineage>
        <taxon>Eukaryota</taxon>
        <taxon>Metazoa</taxon>
        <taxon>Ecdysozoa</taxon>
        <taxon>Arthropoda</taxon>
        <taxon>Hexapoda</taxon>
        <taxon>Insecta</taxon>
        <taxon>Pterygota</taxon>
        <taxon>Neoptera</taxon>
        <taxon>Endopterygota</taxon>
        <taxon>Lepidoptera</taxon>
        <taxon>Glossata</taxon>
        <taxon>Ditrysia</taxon>
        <taxon>Papilionoidea</taxon>
        <taxon>Nymphalidae</taxon>
        <taxon>Heliconiinae</taxon>
        <taxon>Argynnini</taxon>
        <taxon>Brenthis</taxon>
    </lineage>
</organism>
<sequence length="86" mass="9549">MCSDDAIGCRRVTSLRGRLPAVRQSLLERGTDRVDPLRCERLNLDLSTTAASVQSSSLELYLGICSVATLMEFRLDSAEYCQAQHK</sequence>
<reference evidence="1" key="1">
    <citation type="submission" date="2021-12" db="EMBL/GenBank/DDBJ databases">
        <authorList>
            <person name="Martin H S."/>
        </authorList>
    </citation>
    <scope>NUCLEOTIDE SEQUENCE</scope>
</reference>
<accession>A0A8J9YH44</accession>
<name>A0A8J9YH44_9NEOP</name>